<dbReference type="Pfam" id="PF02518">
    <property type="entry name" value="HATPase_c"/>
    <property type="match status" value="1"/>
</dbReference>
<dbReference type="SUPFAM" id="SSF47384">
    <property type="entry name" value="Homodimeric domain of signal transducing histidine kinase"/>
    <property type="match status" value="1"/>
</dbReference>
<dbReference type="Pfam" id="PF00512">
    <property type="entry name" value="HisKA"/>
    <property type="match status" value="1"/>
</dbReference>
<dbReference type="Gene3D" id="3.30.565.10">
    <property type="entry name" value="Histidine kinase-like ATPase, C-terminal domain"/>
    <property type="match status" value="1"/>
</dbReference>
<keyword evidence="7" id="KW-0808">Transferase</keyword>
<dbReference type="InterPro" id="IPR036097">
    <property type="entry name" value="HisK_dim/P_sf"/>
</dbReference>
<evidence type="ECO:0000256" key="2">
    <source>
        <dbReference type="ARBA" id="ARBA00012438"/>
    </source>
</evidence>
<dbReference type="SMART" id="SM00388">
    <property type="entry name" value="HisKA"/>
    <property type="match status" value="1"/>
</dbReference>
<dbReference type="Pfam" id="PF00072">
    <property type="entry name" value="Response_reg"/>
    <property type="match status" value="1"/>
</dbReference>
<sequence length="366" mass="39085">MPQCAKVLFVDDDKAVLDALRRGLCRRYDVATALGPGEGLRVLAEAGPFAVVVSDLRMPGMDGVAFLQRAKELCPTAVTVMLTGHGDLTAAMGAVNEGRIFRFLTKPCPVPILSRALDAALEQYRLAAADKELLRMTLENAQLKEDVERIMRHDLKSPLTTIISLPQVLRLAENLDDDQRDMLALIEDAGYTILSMVNLSTALFKMERGQYALAPAEVDLVRLVRKILGVHADTAGRRGLALETAVCGAPAGAGAAFPVRGEELLCYSMLANLIDNAVAAAPDGTRVAVDMDRENGTARIAIHNRGAVPPAVRDRFFEKYATAGKPKGTGLGTYSARLIARAHGGDIVMETNDAAGTLVTVSLPAA</sequence>
<dbReference type="InterPro" id="IPR005467">
    <property type="entry name" value="His_kinase_dom"/>
</dbReference>
<dbReference type="Gene3D" id="3.40.50.2300">
    <property type="match status" value="1"/>
</dbReference>
<evidence type="ECO:0000256" key="3">
    <source>
        <dbReference type="ARBA" id="ARBA00022553"/>
    </source>
</evidence>
<dbReference type="eggNOG" id="COG2205">
    <property type="taxonomic scope" value="Bacteria"/>
</dbReference>
<evidence type="ECO:0000313" key="7">
    <source>
        <dbReference type="EMBL" id="EIG51903.1"/>
    </source>
</evidence>
<dbReference type="InterPro" id="IPR001789">
    <property type="entry name" value="Sig_transdc_resp-reg_receiver"/>
</dbReference>
<dbReference type="AlphaFoldDB" id="I2PWJ7"/>
<gene>
    <name evidence="7" type="ORF">DesU5LDRAFT_0186</name>
</gene>
<dbReference type="SMART" id="SM00448">
    <property type="entry name" value="REC"/>
    <property type="match status" value="1"/>
</dbReference>
<dbReference type="InterPro" id="IPR003594">
    <property type="entry name" value="HATPase_dom"/>
</dbReference>
<feature type="modified residue" description="4-aspartylphosphate" evidence="4">
    <location>
        <position position="55"/>
    </location>
</feature>
<dbReference type="EMBL" id="JH600068">
    <property type="protein sequence ID" value="EIG51903.1"/>
    <property type="molecule type" value="Genomic_DNA"/>
</dbReference>
<protein>
    <recommendedName>
        <fullName evidence="2">histidine kinase</fullName>
        <ecNumber evidence="2">2.7.13.3</ecNumber>
    </recommendedName>
</protein>
<dbReference type="EC" id="2.7.13.3" evidence="2"/>
<dbReference type="OrthoDB" id="9787818at2"/>
<evidence type="ECO:0000259" key="6">
    <source>
        <dbReference type="PROSITE" id="PS50110"/>
    </source>
</evidence>
<dbReference type="GO" id="GO:0000155">
    <property type="term" value="F:phosphorelay sensor kinase activity"/>
    <property type="evidence" value="ECO:0007669"/>
    <property type="project" value="InterPro"/>
</dbReference>
<dbReference type="eggNOG" id="COG3437">
    <property type="taxonomic scope" value="Bacteria"/>
</dbReference>
<keyword evidence="7" id="KW-0418">Kinase</keyword>
<reference evidence="7" key="1">
    <citation type="submission" date="2011-11" db="EMBL/GenBank/DDBJ databases">
        <title>Improved High-Quality Draft sequence of Desulfovibrio sp. U5L.</title>
        <authorList>
            <consortium name="US DOE Joint Genome Institute"/>
            <person name="Lucas S."/>
            <person name="Han J."/>
            <person name="Lapidus A."/>
            <person name="Cheng J.-F."/>
            <person name="Goodwin L."/>
            <person name="Pitluck S."/>
            <person name="Peters L."/>
            <person name="Ovchinnikova G."/>
            <person name="Held B."/>
            <person name="Detter J.C."/>
            <person name="Han C."/>
            <person name="Tapia R."/>
            <person name="Land M."/>
            <person name="Hauser L."/>
            <person name="Kyrpides N."/>
            <person name="Ivanova N."/>
            <person name="Pagani I."/>
            <person name="Gabster J."/>
            <person name="Walker C."/>
            <person name="Stolyar S."/>
            <person name="Stahl D."/>
            <person name="Arkin A."/>
            <person name="Dehal P."/>
            <person name="Hazen T."/>
            <person name="Woyke T."/>
        </authorList>
    </citation>
    <scope>NUCLEOTIDE SEQUENCE [LARGE SCALE GENOMIC DNA]</scope>
    <source>
        <strain evidence="7">U5L</strain>
    </source>
</reference>
<proteinExistence type="predicted"/>
<organism evidence="7">
    <name type="scientific">Desulfovibrio sp. U5L</name>
    <dbReference type="NCBI Taxonomy" id="596152"/>
    <lineage>
        <taxon>Bacteria</taxon>
        <taxon>Pseudomonadati</taxon>
        <taxon>Thermodesulfobacteriota</taxon>
        <taxon>Desulfovibrionia</taxon>
        <taxon>Desulfovibrionales</taxon>
        <taxon>Desulfovibrionaceae</taxon>
        <taxon>Desulfovibrio</taxon>
    </lineage>
</organism>
<dbReference type="CDD" id="cd00075">
    <property type="entry name" value="HATPase"/>
    <property type="match status" value="1"/>
</dbReference>
<evidence type="ECO:0000256" key="1">
    <source>
        <dbReference type="ARBA" id="ARBA00000085"/>
    </source>
</evidence>
<evidence type="ECO:0000259" key="5">
    <source>
        <dbReference type="PROSITE" id="PS50109"/>
    </source>
</evidence>
<name>I2PWJ7_9BACT</name>
<dbReference type="SUPFAM" id="SSF52172">
    <property type="entry name" value="CheY-like"/>
    <property type="match status" value="1"/>
</dbReference>
<dbReference type="InterPro" id="IPR036890">
    <property type="entry name" value="HATPase_C_sf"/>
</dbReference>
<accession>I2PWJ7</accession>
<dbReference type="PANTHER" id="PTHR43547">
    <property type="entry name" value="TWO-COMPONENT HISTIDINE KINASE"/>
    <property type="match status" value="1"/>
</dbReference>
<dbReference type="SUPFAM" id="SSF55874">
    <property type="entry name" value="ATPase domain of HSP90 chaperone/DNA topoisomerase II/histidine kinase"/>
    <property type="match status" value="1"/>
</dbReference>
<dbReference type="SMART" id="SM00387">
    <property type="entry name" value="HATPase_c"/>
    <property type="match status" value="1"/>
</dbReference>
<comment type="catalytic activity">
    <reaction evidence="1">
        <text>ATP + protein L-histidine = ADP + protein N-phospho-L-histidine.</text>
        <dbReference type="EC" id="2.7.13.3"/>
    </reaction>
</comment>
<feature type="domain" description="Histidine kinase" evidence="5">
    <location>
        <begin position="150"/>
        <end position="366"/>
    </location>
</feature>
<evidence type="ECO:0000256" key="4">
    <source>
        <dbReference type="PROSITE-ProRule" id="PRU00169"/>
    </source>
</evidence>
<feature type="domain" description="Response regulatory" evidence="6">
    <location>
        <begin position="6"/>
        <end position="121"/>
    </location>
</feature>
<dbReference type="HOGENOM" id="CLU_000445_114_72_7"/>
<dbReference type="CDD" id="cd17569">
    <property type="entry name" value="REC_HupR-like"/>
    <property type="match status" value="1"/>
</dbReference>
<dbReference type="PROSITE" id="PS50109">
    <property type="entry name" value="HIS_KIN"/>
    <property type="match status" value="1"/>
</dbReference>
<dbReference type="CDD" id="cd00082">
    <property type="entry name" value="HisKA"/>
    <property type="match status" value="1"/>
</dbReference>
<dbReference type="PANTHER" id="PTHR43547:SF2">
    <property type="entry name" value="HYBRID SIGNAL TRANSDUCTION HISTIDINE KINASE C"/>
    <property type="match status" value="1"/>
</dbReference>
<dbReference type="PROSITE" id="PS50110">
    <property type="entry name" value="RESPONSE_REGULATORY"/>
    <property type="match status" value="1"/>
</dbReference>
<dbReference type="STRING" id="596152.DesU5LDRAFT_0186"/>
<dbReference type="InterPro" id="IPR011006">
    <property type="entry name" value="CheY-like_superfamily"/>
</dbReference>
<dbReference type="Gene3D" id="1.10.287.130">
    <property type="match status" value="1"/>
</dbReference>
<keyword evidence="3 4" id="KW-0597">Phosphoprotein</keyword>
<dbReference type="InterPro" id="IPR003661">
    <property type="entry name" value="HisK_dim/P_dom"/>
</dbReference>